<feature type="compositionally biased region" description="Polar residues" evidence="2">
    <location>
        <begin position="1"/>
        <end position="17"/>
    </location>
</feature>
<dbReference type="GO" id="GO:0006355">
    <property type="term" value="P:regulation of DNA-templated transcription"/>
    <property type="evidence" value="ECO:0007669"/>
    <property type="project" value="InterPro"/>
</dbReference>
<feature type="region of interest" description="Disordered" evidence="2">
    <location>
        <begin position="264"/>
        <end position="303"/>
    </location>
</feature>
<name>A0A9P6PKP6_9FUNG</name>
<feature type="compositionally biased region" description="Pro residues" evidence="2">
    <location>
        <begin position="272"/>
        <end position="282"/>
    </location>
</feature>
<keyword evidence="5" id="KW-1185">Reference proteome</keyword>
<feature type="compositionally biased region" description="Low complexity" evidence="2">
    <location>
        <begin position="380"/>
        <end position="392"/>
    </location>
</feature>
<dbReference type="Proteomes" id="UP000726737">
    <property type="component" value="Unassembled WGS sequence"/>
</dbReference>
<dbReference type="AlphaFoldDB" id="A0A9P6PKP6"/>
<dbReference type="InterPro" id="IPR000679">
    <property type="entry name" value="Znf_GATA"/>
</dbReference>
<dbReference type="InterPro" id="IPR013088">
    <property type="entry name" value="Znf_NHR/GATA"/>
</dbReference>
<dbReference type="CDD" id="cd00202">
    <property type="entry name" value="ZnF_GATA"/>
    <property type="match status" value="1"/>
</dbReference>
<comment type="caution">
    <text evidence="4">The sequence shown here is derived from an EMBL/GenBank/DDBJ whole genome shotgun (WGS) entry which is preliminary data.</text>
</comment>
<accession>A0A9P6PKP6</accession>
<feature type="compositionally biased region" description="Polar residues" evidence="2">
    <location>
        <begin position="710"/>
        <end position="722"/>
    </location>
</feature>
<dbReference type="SMART" id="SM00401">
    <property type="entry name" value="ZnF_GATA"/>
    <property type="match status" value="1"/>
</dbReference>
<dbReference type="GO" id="GO:0043565">
    <property type="term" value="F:sequence-specific DNA binding"/>
    <property type="evidence" value="ECO:0007669"/>
    <property type="project" value="InterPro"/>
</dbReference>
<dbReference type="Gene3D" id="3.30.50.10">
    <property type="entry name" value="Erythroid Transcription Factor GATA-1, subunit A"/>
    <property type="match status" value="1"/>
</dbReference>
<dbReference type="Pfam" id="PF00320">
    <property type="entry name" value="GATA"/>
    <property type="match status" value="1"/>
</dbReference>
<dbReference type="OrthoDB" id="2162994at2759"/>
<feature type="region of interest" description="Disordered" evidence="2">
    <location>
        <begin position="586"/>
        <end position="674"/>
    </location>
</feature>
<feature type="region of interest" description="Disordered" evidence="2">
    <location>
        <begin position="1"/>
        <end position="30"/>
    </location>
</feature>
<feature type="compositionally biased region" description="Polar residues" evidence="2">
    <location>
        <begin position="467"/>
        <end position="476"/>
    </location>
</feature>
<feature type="region of interest" description="Disordered" evidence="2">
    <location>
        <begin position="807"/>
        <end position="831"/>
    </location>
</feature>
<evidence type="ECO:0000259" key="3">
    <source>
        <dbReference type="PROSITE" id="PS50114"/>
    </source>
</evidence>
<feature type="region of interest" description="Disordered" evidence="2">
    <location>
        <begin position="322"/>
        <end position="410"/>
    </location>
</feature>
<keyword evidence="4" id="KW-0238">DNA-binding</keyword>
<organism evidence="4 5">
    <name type="scientific">Mortierella polycephala</name>
    <dbReference type="NCBI Taxonomy" id="41804"/>
    <lineage>
        <taxon>Eukaryota</taxon>
        <taxon>Fungi</taxon>
        <taxon>Fungi incertae sedis</taxon>
        <taxon>Mucoromycota</taxon>
        <taxon>Mortierellomycotina</taxon>
        <taxon>Mortierellomycetes</taxon>
        <taxon>Mortierellales</taxon>
        <taxon>Mortierellaceae</taxon>
        <taxon>Mortierella</taxon>
    </lineage>
</organism>
<feature type="region of interest" description="Disordered" evidence="2">
    <location>
        <begin position="104"/>
        <end position="157"/>
    </location>
</feature>
<dbReference type="EMBL" id="JAAAJA010001217">
    <property type="protein sequence ID" value="KAG0247781.1"/>
    <property type="molecule type" value="Genomic_DNA"/>
</dbReference>
<dbReference type="PROSITE" id="PS50114">
    <property type="entry name" value="GATA_ZN_FINGER_2"/>
    <property type="match status" value="1"/>
</dbReference>
<keyword evidence="1" id="KW-0862">Zinc</keyword>
<proteinExistence type="predicted"/>
<keyword evidence="1" id="KW-0479">Metal-binding</keyword>
<protein>
    <submittedName>
        <fullName evidence="4">DNA-binding transcription repressor</fullName>
    </submittedName>
</protein>
<evidence type="ECO:0000313" key="4">
    <source>
        <dbReference type="EMBL" id="KAG0247781.1"/>
    </source>
</evidence>
<evidence type="ECO:0000256" key="1">
    <source>
        <dbReference type="PROSITE-ProRule" id="PRU00094"/>
    </source>
</evidence>
<feature type="compositionally biased region" description="Basic and acidic residues" evidence="2">
    <location>
        <begin position="140"/>
        <end position="157"/>
    </location>
</feature>
<feature type="region of interest" description="Disordered" evidence="2">
    <location>
        <begin position="702"/>
        <end position="737"/>
    </location>
</feature>
<keyword evidence="1" id="KW-0863">Zinc-finger</keyword>
<feature type="region of interest" description="Disordered" evidence="2">
    <location>
        <begin position="756"/>
        <end position="787"/>
    </location>
</feature>
<gene>
    <name evidence="4" type="primary">ASH1</name>
    <name evidence="4" type="ORF">BG011_000924</name>
</gene>
<feature type="compositionally biased region" description="Low complexity" evidence="2">
    <location>
        <begin position="323"/>
        <end position="343"/>
    </location>
</feature>
<feature type="domain" description="GATA-type" evidence="3">
    <location>
        <begin position="850"/>
        <end position="893"/>
    </location>
</feature>
<dbReference type="SUPFAM" id="SSF57716">
    <property type="entry name" value="Glucocorticoid receptor-like (DNA-binding domain)"/>
    <property type="match status" value="1"/>
</dbReference>
<evidence type="ECO:0000313" key="5">
    <source>
        <dbReference type="Proteomes" id="UP000726737"/>
    </source>
</evidence>
<feature type="region of interest" description="Disordered" evidence="2">
    <location>
        <begin position="442"/>
        <end position="516"/>
    </location>
</feature>
<feature type="compositionally biased region" description="Acidic residues" evidence="2">
    <location>
        <begin position="625"/>
        <end position="644"/>
    </location>
</feature>
<reference evidence="4" key="1">
    <citation type="journal article" date="2020" name="Fungal Divers.">
        <title>Resolving the Mortierellaceae phylogeny through synthesis of multi-gene phylogenetics and phylogenomics.</title>
        <authorList>
            <person name="Vandepol N."/>
            <person name="Liber J."/>
            <person name="Desiro A."/>
            <person name="Na H."/>
            <person name="Kennedy M."/>
            <person name="Barry K."/>
            <person name="Grigoriev I.V."/>
            <person name="Miller A.N."/>
            <person name="O'Donnell K."/>
            <person name="Stajich J.E."/>
            <person name="Bonito G."/>
        </authorList>
    </citation>
    <scope>NUCLEOTIDE SEQUENCE</scope>
    <source>
        <strain evidence="4">KOD948</strain>
    </source>
</reference>
<feature type="compositionally biased region" description="Polar residues" evidence="2">
    <location>
        <begin position="113"/>
        <end position="132"/>
    </location>
</feature>
<evidence type="ECO:0000256" key="2">
    <source>
        <dbReference type="SAM" id="MobiDB-lite"/>
    </source>
</evidence>
<sequence length="938" mass="102324">MSQLTAAPSATAQTTLADHSRSSHSRMRVSLSSLKNLASEGKVHLTERDIQALERKGVHLRLGTNAKAPIGSVVSTSDSDTLTPAIATTPFKPMPLRSFPDRFAPTPIATEPRFTQSIRTFTMPSTSKSASPQPMRKSRTSKDGVRKSRPSRDDRDLVIPVKERPLTAYHKGTIEDTCSHLRIPGSYDDRTGLRRHSDTVSMAAKVHAPSVEDTMRRASIATASPVVPSPLGNRTVLYKASSGLTLLSLPETGAIQAPVHTEAMNSFKFPPDGSPSPPPCPVSTPRSKRKSSIPMRSPRWNDSLDESPAVIFQMPFGIPPVPSTSYPSPASSTGAPSTSGPTPEMSQRFQTPPSPLNRSGLGIQVESSFAEPGATHPLESSSSSSSSGASASTMTSQKERQQGQQRPITFTEEDSMSIGEIIIAEQAAAAAATARKGSIMAPRLDDAMPTPPLTSSVQSMRMMGTPSDLQNRNLSTPPTPFTPGHEFGSRQNSSAAGKGTGQQQQREEHEQGEDSPAMLPLWAQRQGNVRRLSFLEFIKGSGTLSSPSTGLNTHGGAHIKNYPPLLSDLVQVVLENVQAVVSETSFEVAEASTTSKATNGKRRRGGSVKKRQGSTGGAKSPDRSIEDDDEDHEGQEEDDHEQEEEVYRRSISHKRRRSSVIEDRESTSPIVMPKSKMLGRVLEHEDVDMEDGDEYIERNHLDDDEGASYNGGQEKSIGSNAHHTTHKPNRRGQLPDYLRIPAEEVEIALQLSREMMESTKRQRQQKQKQQKQSTNKNSHRRPSFKALKPLQDAIMSETGYQEDTHDDAYQSSANSANNSIKVPKKKTKVSSDRPVGIELVIKRPNAKQAKPSDKRCEACDATETPCWRPGYTADTHLCNSCGLRYKKSGVFCPRVGCKYIPLKTEFAAMENERAKSGRAHLICHKCKGSVALPTKKIE</sequence>
<dbReference type="GO" id="GO:0008270">
    <property type="term" value="F:zinc ion binding"/>
    <property type="evidence" value="ECO:0007669"/>
    <property type="project" value="UniProtKB-KW"/>
</dbReference>
<feature type="compositionally biased region" description="Basic residues" evidence="2">
    <location>
        <begin position="599"/>
        <end position="612"/>
    </location>
</feature>